<feature type="domain" description="GST C-terminal" evidence="10">
    <location>
        <begin position="41"/>
        <end position="161"/>
    </location>
</feature>
<evidence type="ECO:0000256" key="4">
    <source>
        <dbReference type="ARBA" id="ARBA00011738"/>
    </source>
</evidence>
<gene>
    <name evidence="11" type="ORF">BV898_19139</name>
</gene>
<comment type="function">
    <text evidence="1">Conjugation of reduced glutathione to a wide number of exogenous and endogenous hydrophobic electrophiles.</text>
</comment>
<dbReference type="InterPro" id="IPR036282">
    <property type="entry name" value="Glutathione-S-Trfase_C_sf"/>
</dbReference>
<keyword evidence="6" id="KW-0808">Transferase</keyword>
<evidence type="ECO:0000256" key="2">
    <source>
        <dbReference type="ARBA" id="ARBA00005861"/>
    </source>
</evidence>
<dbReference type="Pfam" id="PF14497">
    <property type="entry name" value="GST_C_3"/>
    <property type="match status" value="1"/>
</dbReference>
<dbReference type="SFLD" id="SFLDS00019">
    <property type="entry name" value="Glutathione_Transferase_(cytos"/>
    <property type="match status" value="1"/>
</dbReference>
<dbReference type="InterPro" id="IPR050213">
    <property type="entry name" value="GST_superfamily"/>
</dbReference>
<dbReference type="GO" id="GO:0004364">
    <property type="term" value="F:glutathione transferase activity"/>
    <property type="evidence" value="ECO:0007669"/>
    <property type="project" value="UniProtKB-EC"/>
</dbReference>
<dbReference type="PROSITE" id="PS50404">
    <property type="entry name" value="GST_NTER"/>
    <property type="match status" value="1"/>
</dbReference>
<dbReference type="SUPFAM" id="SSF52833">
    <property type="entry name" value="Thioredoxin-like"/>
    <property type="match status" value="1"/>
</dbReference>
<dbReference type="GO" id="GO:0006749">
    <property type="term" value="P:glutathione metabolic process"/>
    <property type="evidence" value="ECO:0007669"/>
    <property type="project" value="TreeGrafter"/>
</dbReference>
<dbReference type="Gene3D" id="1.20.1050.130">
    <property type="match status" value="1"/>
</dbReference>
<accession>A0A9X6RP54</accession>
<keyword evidence="12" id="KW-1185">Reference proteome</keyword>
<organism evidence="11 12">
    <name type="scientific">Hypsibius exemplaris</name>
    <name type="common">Freshwater tardigrade</name>
    <dbReference type="NCBI Taxonomy" id="2072580"/>
    <lineage>
        <taxon>Eukaryota</taxon>
        <taxon>Metazoa</taxon>
        <taxon>Ecdysozoa</taxon>
        <taxon>Tardigrada</taxon>
        <taxon>Eutardigrada</taxon>
        <taxon>Parachela</taxon>
        <taxon>Hypsibioidea</taxon>
        <taxon>Hypsibiidae</taxon>
        <taxon>Hypsibius</taxon>
    </lineage>
</organism>
<dbReference type="EMBL" id="MTYJ01000451">
    <property type="protein sequence ID" value="OWA54740.1"/>
    <property type="molecule type" value="Genomic_DNA"/>
</dbReference>
<dbReference type="FunFam" id="1.20.1050.10:FF:000020">
    <property type="entry name" value="Glutathione S-transferase P 1"/>
    <property type="match status" value="1"/>
</dbReference>
<reference evidence="12" key="1">
    <citation type="submission" date="2017-01" db="EMBL/GenBank/DDBJ databases">
        <title>Comparative genomics of anhydrobiosis in the tardigrade Hypsibius dujardini.</title>
        <authorList>
            <person name="Yoshida Y."/>
            <person name="Koutsovoulos G."/>
            <person name="Laetsch D."/>
            <person name="Stevens L."/>
            <person name="Kumar S."/>
            <person name="Horikawa D."/>
            <person name="Ishino K."/>
            <person name="Komine S."/>
            <person name="Tomita M."/>
            <person name="Blaxter M."/>
            <person name="Arakawa K."/>
        </authorList>
    </citation>
    <scope>NUCLEOTIDE SEQUENCE [LARGE SCALE GENOMIC DNA]</scope>
    <source>
        <strain evidence="12">Z151</strain>
    </source>
</reference>
<evidence type="ECO:0000259" key="9">
    <source>
        <dbReference type="PROSITE" id="PS50404"/>
    </source>
</evidence>
<comment type="subunit">
    <text evidence="4">Homodimer.</text>
</comment>
<evidence type="ECO:0000256" key="8">
    <source>
        <dbReference type="ARBA" id="ARBA00047960"/>
    </source>
</evidence>
<dbReference type="PANTHER" id="PTHR11571">
    <property type="entry name" value="GLUTATHIONE S-TRANSFERASE"/>
    <property type="match status" value="1"/>
</dbReference>
<evidence type="ECO:0000256" key="7">
    <source>
        <dbReference type="ARBA" id="ARBA00032759"/>
    </source>
</evidence>
<name>A0A9X6RP54_HYPEX</name>
<evidence type="ECO:0000256" key="3">
    <source>
        <dbReference type="ARBA" id="ARBA00007297"/>
    </source>
</evidence>
<evidence type="ECO:0000256" key="5">
    <source>
        <dbReference type="ARBA" id="ARBA00012452"/>
    </source>
</evidence>
<dbReference type="InterPro" id="IPR036249">
    <property type="entry name" value="Thioredoxin-like_sf"/>
</dbReference>
<feature type="domain" description="GST N-terminal" evidence="9">
    <location>
        <begin position="1"/>
        <end position="40"/>
    </location>
</feature>
<comment type="caution">
    <text evidence="11">The sequence shown here is derived from an EMBL/GenBank/DDBJ whole genome shotgun (WGS) entry which is preliminary data.</text>
</comment>
<evidence type="ECO:0000256" key="6">
    <source>
        <dbReference type="ARBA" id="ARBA00022679"/>
    </source>
</evidence>
<dbReference type="OrthoDB" id="4951845at2759"/>
<evidence type="ECO:0000313" key="11">
    <source>
        <dbReference type="EMBL" id="OWA54740.1"/>
    </source>
</evidence>
<proteinExistence type="inferred from homology"/>
<evidence type="ECO:0000259" key="10">
    <source>
        <dbReference type="PROSITE" id="PS50405"/>
    </source>
</evidence>
<dbReference type="AlphaFoldDB" id="A0A9X6RP54"/>
<dbReference type="EC" id="2.5.1.18" evidence="5"/>
<comment type="catalytic activity">
    <reaction evidence="8">
        <text>RX + glutathione = an S-substituted glutathione + a halide anion + H(+)</text>
        <dbReference type="Rhea" id="RHEA:16437"/>
        <dbReference type="ChEBI" id="CHEBI:15378"/>
        <dbReference type="ChEBI" id="CHEBI:16042"/>
        <dbReference type="ChEBI" id="CHEBI:17792"/>
        <dbReference type="ChEBI" id="CHEBI:57925"/>
        <dbReference type="ChEBI" id="CHEBI:90779"/>
        <dbReference type="EC" id="2.5.1.18"/>
    </reaction>
</comment>
<dbReference type="InterPro" id="IPR004046">
    <property type="entry name" value="GST_C"/>
</dbReference>
<dbReference type="Pfam" id="PF02798">
    <property type="entry name" value="GST_N"/>
    <property type="match status" value="1"/>
</dbReference>
<sequence length="170" mass="19211">MESKRPGNSASLPYLIDGNVKLTQSGAIIRYLARKHNLIGTTEDEQRQEDIIDGVMGDIRSGWSMLCYKSNDFDADKVMYRKDRLTPVLAELDQWFAKNEYVVGSKLTYGDFKVFEVIDGHAKLFPDLLDEFPNIKKHHDKIGNLKGVKEYLASDRNPAALNGSSAKWKG</sequence>
<evidence type="ECO:0000313" key="12">
    <source>
        <dbReference type="Proteomes" id="UP000192578"/>
    </source>
</evidence>
<protein>
    <recommendedName>
        <fullName evidence="5">glutathione transferase</fullName>
        <ecNumber evidence="5">2.5.1.18</ecNumber>
    </recommendedName>
    <alternativeName>
        <fullName evidence="7">GST class-pi</fullName>
    </alternativeName>
</protein>
<dbReference type="Proteomes" id="UP000192578">
    <property type="component" value="Unassembled WGS sequence"/>
</dbReference>
<dbReference type="SUPFAM" id="SSF47616">
    <property type="entry name" value="GST C-terminal domain-like"/>
    <property type="match status" value="1"/>
</dbReference>
<comment type="similarity">
    <text evidence="2">Belongs to the GST superfamily. Mu family.</text>
</comment>
<comment type="similarity">
    <text evidence="3">Belongs to the GST superfamily. Pi family.</text>
</comment>
<dbReference type="InterPro" id="IPR010987">
    <property type="entry name" value="Glutathione-S-Trfase_C-like"/>
</dbReference>
<evidence type="ECO:0000256" key="1">
    <source>
        <dbReference type="ARBA" id="ARBA00003701"/>
    </source>
</evidence>
<dbReference type="PANTHER" id="PTHR11571:SF222">
    <property type="entry name" value="GLUTATHIONE TRANSFERASE"/>
    <property type="match status" value="1"/>
</dbReference>
<dbReference type="PROSITE" id="PS50405">
    <property type="entry name" value="GST_CTER"/>
    <property type="match status" value="1"/>
</dbReference>
<dbReference type="InterPro" id="IPR004045">
    <property type="entry name" value="Glutathione_S-Trfase_N"/>
</dbReference>
<dbReference type="InterPro" id="IPR040079">
    <property type="entry name" value="Glutathione_S-Trfase"/>
</dbReference>